<reference evidence="2 3" key="1">
    <citation type="submission" date="2016-06" db="EMBL/GenBank/DDBJ databases">
        <title>Living apart together: crosstalk between the core and supernumerary genomes in a fungal plant pathogen.</title>
        <authorList>
            <person name="Vanheule A."/>
            <person name="Audenaert K."/>
            <person name="Warris S."/>
            <person name="Van De Geest H."/>
            <person name="Schijlen E."/>
            <person name="Hofte M."/>
            <person name="De Saeger S."/>
            <person name="Haesaert G."/>
            <person name="Waalwijk C."/>
            <person name="Van Der Lee T."/>
        </authorList>
    </citation>
    <scope>NUCLEOTIDE SEQUENCE [LARGE SCALE GENOMIC DNA]</scope>
    <source>
        <strain evidence="2 3">2516</strain>
    </source>
</reference>
<feature type="region of interest" description="Disordered" evidence="1">
    <location>
        <begin position="154"/>
        <end position="176"/>
    </location>
</feature>
<evidence type="ECO:0000313" key="2">
    <source>
        <dbReference type="EMBL" id="OBS21669.1"/>
    </source>
</evidence>
<sequence>MYQDNQVTVTQLYEKYRDLETIMDTNISNLRGEIKSLKFEHSHCAINAKVVNNLREQVDQLSVEGATNEILMENCKLRKMVSELQDKDRDQKKEISKLTEENRDLQKVMDEQRIEIDHLEKELDDVKDENFGLSHVQDDMVRRFQGLLKENDRLEKDLNEERRKPQTFQNTHPSESHMYKSEIATLKRLLTEKESKLAFLEAIVGDELQDWVG</sequence>
<name>A0A1B8AM71_FUSPO</name>
<dbReference type="Proteomes" id="UP000091967">
    <property type="component" value="Unassembled WGS sequence"/>
</dbReference>
<protein>
    <recommendedName>
        <fullName evidence="4">Autophagy-related protein 16 domain-containing protein</fullName>
    </recommendedName>
</protein>
<evidence type="ECO:0008006" key="4">
    <source>
        <dbReference type="Google" id="ProtNLM"/>
    </source>
</evidence>
<keyword evidence="3" id="KW-1185">Reference proteome</keyword>
<evidence type="ECO:0000313" key="3">
    <source>
        <dbReference type="Proteomes" id="UP000091967"/>
    </source>
</evidence>
<comment type="caution">
    <text evidence="2">The sequence shown here is derived from an EMBL/GenBank/DDBJ whole genome shotgun (WGS) entry which is preliminary data.</text>
</comment>
<feature type="compositionally biased region" description="Basic and acidic residues" evidence="1">
    <location>
        <begin position="154"/>
        <end position="164"/>
    </location>
</feature>
<dbReference type="AlphaFoldDB" id="A0A1B8AM71"/>
<dbReference type="OMA" id="ESMETHI"/>
<accession>A0A1B8AM71</accession>
<gene>
    <name evidence="2" type="ORF">FPOA_08005</name>
</gene>
<organism evidence="2 3">
    <name type="scientific">Fusarium poae</name>
    <dbReference type="NCBI Taxonomy" id="36050"/>
    <lineage>
        <taxon>Eukaryota</taxon>
        <taxon>Fungi</taxon>
        <taxon>Dikarya</taxon>
        <taxon>Ascomycota</taxon>
        <taxon>Pezizomycotina</taxon>
        <taxon>Sordariomycetes</taxon>
        <taxon>Hypocreomycetidae</taxon>
        <taxon>Hypocreales</taxon>
        <taxon>Nectriaceae</taxon>
        <taxon>Fusarium</taxon>
    </lineage>
</organism>
<proteinExistence type="predicted"/>
<evidence type="ECO:0000256" key="1">
    <source>
        <dbReference type="SAM" id="MobiDB-lite"/>
    </source>
</evidence>
<dbReference type="EMBL" id="LYXU01000003">
    <property type="protein sequence ID" value="OBS21669.1"/>
    <property type="molecule type" value="Genomic_DNA"/>
</dbReference>